<protein>
    <recommendedName>
        <fullName evidence="17">Sodium:solute symporter</fullName>
    </recommendedName>
</protein>
<keyword evidence="5 14" id="KW-0812">Transmembrane</keyword>
<dbReference type="EMBL" id="LIZX01000270">
    <property type="protein sequence ID" value="KPJ62409.1"/>
    <property type="molecule type" value="Genomic_DNA"/>
</dbReference>
<keyword evidence="6" id="KW-0769">Symport</keyword>
<keyword evidence="11" id="KW-0739">Sodium transport</keyword>
<evidence type="ECO:0008006" key="17">
    <source>
        <dbReference type="Google" id="ProtNLM"/>
    </source>
</evidence>
<dbReference type="InterPro" id="IPR001734">
    <property type="entry name" value="Na/solute_symporter"/>
</dbReference>
<evidence type="ECO:0000256" key="8">
    <source>
        <dbReference type="ARBA" id="ARBA00023053"/>
    </source>
</evidence>
<evidence type="ECO:0000256" key="7">
    <source>
        <dbReference type="ARBA" id="ARBA00022989"/>
    </source>
</evidence>
<feature type="transmembrane region" description="Helical" evidence="14">
    <location>
        <begin position="447"/>
        <end position="470"/>
    </location>
</feature>
<keyword evidence="10 14" id="KW-0472">Membrane</keyword>
<evidence type="ECO:0000313" key="15">
    <source>
        <dbReference type="EMBL" id="KPJ62409.1"/>
    </source>
</evidence>
<feature type="transmembrane region" description="Helical" evidence="14">
    <location>
        <begin position="225"/>
        <end position="246"/>
    </location>
</feature>
<evidence type="ECO:0000256" key="12">
    <source>
        <dbReference type="ARBA" id="ARBA00033708"/>
    </source>
</evidence>
<dbReference type="PANTHER" id="PTHR48086">
    <property type="entry name" value="SODIUM/PROLINE SYMPORTER-RELATED"/>
    <property type="match status" value="1"/>
</dbReference>
<dbReference type="InterPro" id="IPR050277">
    <property type="entry name" value="Sodium:Solute_Symporter"/>
</dbReference>
<dbReference type="PANTHER" id="PTHR48086:SF3">
    <property type="entry name" value="SODIUM_PROLINE SYMPORTER"/>
    <property type="match status" value="1"/>
</dbReference>
<dbReference type="Proteomes" id="UP000051861">
    <property type="component" value="Unassembled WGS sequence"/>
</dbReference>
<keyword evidence="4" id="KW-1003">Cell membrane</keyword>
<keyword evidence="8" id="KW-0915">Sodium</keyword>
<evidence type="ECO:0000256" key="4">
    <source>
        <dbReference type="ARBA" id="ARBA00022475"/>
    </source>
</evidence>
<evidence type="ECO:0000256" key="14">
    <source>
        <dbReference type="SAM" id="Phobius"/>
    </source>
</evidence>
<feature type="transmembrane region" description="Helical" evidence="14">
    <location>
        <begin position="310"/>
        <end position="339"/>
    </location>
</feature>
<comment type="caution">
    <text evidence="15">The sequence shown here is derived from an EMBL/GenBank/DDBJ whole genome shotgun (WGS) entry which is preliminary data.</text>
</comment>
<keyword evidence="3" id="KW-0813">Transport</keyword>
<feature type="transmembrane region" description="Helical" evidence="14">
    <location>
        <begin position="186"/>
        <end position="205"/>
    </location>
</feature>
<dbReference type="InterPro" id="IPR038377">
    <property type="entry name" value="Na/Glc_symporter_sf"/>
</dbReference>
<organism evidence="15 16">
    <name type="scientific">candidate division WOR-1 bacterium DG_54_3</name>
    <dbReference type="NCBI Taxonomy" id="1703775"/>
    <lineage>
        <taxon>Bacteria</taxon>
        <taxon>Bacillati</taxon>
        <taxon>Saganbacteria</taxon>
    </lineage>
</organism>
<dbReference type="GO" id="GO:0046942">
    <property type="term" value="P:carboxylic acid transport"/>
    <property type="evidence" value="ECO:0007669"/>
    <property type="project" value="UniProtKB-ARBA"/>
</dbReference>
<accession>A0A0S7XK00</accession>
<dbReference type="PROSITE" id="PS00457">
    <property type="entry name" value="NA_SOLUT_SYMP_2"/>
    <property type="match status" value="1"/>
</dbReference>
<dbReference type="GO" id="GO:0005886">
    <property type="term" value="C:plasma membrane"/>
    <property type="evidence" value="ECO:0007669"/>
    <property type="project" value="UniProtKB-SubCell"/>
</dbReference>
<sequence length="480" mass="52970">MLALVIAYMVIVSYQFNAGGMVLEVITGKKEKAALSIGDSLTRNQVHKGYFHYEPPKDWTGTTEIQFYVREKGTNKWTERQETYTVKVVRATEIISEKTRTSHLTNISVIKENTFTRIIIEGYDSGFGKQEEIYRLAAIPKEGEIYLHEPVLTAEKATIIAAVFIVAYTMLAGLLSLAFADIVTGIIITVTLLIAFPVLLIKAGGFSGMLTSFAAMGDRPDHMKLIGVFSAADYINFLLPVFLLVLGDANQYQRIFASKNAKGARTAVIVMIFLALLVEELIIAEAWFAGSMTPDPENGRYILIYAARHFMPLAMGIIFMITVVGIIISTADSFLLVPSTTFIKDIYLNYINPKSSEKRIVFMSRLMVLTFGIIAWLVSRVFSESTTVFEKALYAFTVYGSAITPCLVAALFWKRATKVGAISSILAGTVTTLLWEEIIKVHLPAEMAKLDAVLPAITLSVICLVIVSLCTTNRKQAAEG</sequence>
<dbReference type="InterPro" id="IPR018212">
    <property type="entry name" value="Na/solute_symporter_CS"/>
</dbReference>
<feature type="transmembrane region" description="Helical" evidence="14">
    <location>
        <begin position="391"/>
        <end position="412"/>
    </location>
</feature>
<evidence type="ECO:0000256" key="9">
    <source>
        <dbReference type="ARBA" id="ARBA00023065"/>
    </source>
</evidence>
<reference evidence="15 16" key="1">
    <citation type="journal article" date="2015" name="Microbiome">
        <title>Genomic resolution of linkages in carbon, nitrogen, and sulfur cycling among widespread estuary sediment bacteria.</title>
        <authorList>
            <person name="Baker B.J."/>
            <person name="Lazar C.S."/>
            <person name="Teske A.P."/>
            <person name="Dick G.J."/>
        </authorList>
    </citation>
    <scope>NUCLEOTIDE SEQUENCE [LARGE SCALE GENOMIC DNA]</scope>
    <source>
        <strain evidence="15">DG_54_3</strain>
    </source>
</reference>
<evidence type="ECO:0000256" key="3">
    <source>
        <dbReference type="ARBA" id="ARBA00022448"/>
    </source>
</evidence>
<feature type="transmembrane region" description="Helical" evidence="14">
    <location>
        <begin position="360"/>
        <end position="379"/>
    </location>
</feature>
<dbReference type="PROSITE" id="PS50283">
    <property type="entry name" value="NA_SOLUT_SYMP_3"/>
    <property type="match status" value="1"/>
</dbReference>
<dbReference type="Pfam" id="PF00474">
    <property type="entry name" value="SSF"/>
    <property type="match status" value="1"/>
</dbReference>
<keyword evidence="9" id="KW-0406">Ion transport</keyword>
<evidence type="ECO:0000256" key="11">
    <source>
        <dbReference type="ARBA" id="ARBA00023201"/>
    </source>
</evidence>
<dbReference type="Gene3D" id="1.20.1730.10">
    <property type="entry name" value="Sodium/glucose cotransporter"/>
    <property type="match status" value="1"/>
</dbReference>
<feature type="transmembrane region" description="Helical" evidence="14">
    <location>
        <begin position="267"/>
        <end position="290"/>
    </location>
</feature>
<dbReference type="GO" id="GO:0015293">
    <property type="term" value="F:symporter activity"/>
    <property type="evidence" value="ECO:0007669"/>
    <property type="project" value="UniProtKB-KW"/>
</dbReference>
<dbReference type="GO" id="GO:0006814">
    <property type="term" value="P:sodium ion transport"/>
    <property type="evidence" value="ECO:0007669"/>
    <property type="project" value="UniProtKB-KW"/>
</dbReference>
<evidence type="ECO:0000256" key="5">
    <source>
        <dbReference type="ARBA" id="ARBA00022692"/>
    </source>
</evidence>
<comment type="subcellular location">
    <subcellularLocation>
        <location evidence="1">Cell membrane</location>
        <topology evidence="1">Multi-pass membrane protein</topology>
    </subcellularLocation>
</comment>
<dbReference type="CDD" id="cd10322">
    <property type="entry name" value="SLC5sbd"/>
    <property type="match status" value="1"/>
</dbReference>
<evidence type="ECO:0000256" key="13">
    <source>
        <dbReference type="RuleBase" id="RU362091"/>
    </source>
</evidence>
<gene>
    <name evidence="15" type="ORF">AMJ44_15650</name>
</gene>
<evidence type="ECO:0000256" key="10">
    <source>
        <dbReference type="ARBA" id="ARBA00023136"/>
    </source>
</evidence>
<comment type="catalytic activity">
    <reaction evidence="12">
        <text>L-proline(in) + Na(+)(in) = L-proline(out) + Na(+)(out)</text>
        <dbReference type="Rhea" id="RHEA:28967"/>
        <dbReference type="ChEBI" id="CHEBI:29101"/>
        <dbReference type="ChEBI" id="CHEBI:60039"/>
    </reaction>
</comment>
<feature type="transmembrane region" description="Helical" evidence="14">
    <location>
        <begin position="159"/>
        <end position="179"/>
    </location>
</feature>
<comment type="similarity">
    <text evidence="2 13">Belongs to the sodium:solute symporter (SSF) (TC 2.A.21) family.</text>
</comment>
<evidence type="ECO:0000256" key="6">
    <source>
        <dbReference type="ARBA" id="ARBA00022847"/>
    </source>
</evidence>
<evidence type="ECO:0000313" key="16">
    <source>
        <dbReference type="Proteomes" id="UP000051861"/>
    </source>
</evidence>
<keyword evidence="7 14" id="KW-1133">Transmembrane helix</keyword>
<evidence type="ECO:0000256" key="1">
    <source>
        <dbReference type="ARBA" id="ARBA00004651"/>
    </source>
</evidence>
<evidence type="ECO:0000256" key="2">
    <source>
        <dbReference type="ARBA" id="ARBA00006434"/>
    </source>
</evidence>
<proteinExistence type="inferred from homology"/>
<feature type="transmembrane region" description="Helical" evidence="14">
    <location>
        <begin position="419"/>
        <end position="435"/>
    </location>
</feature>
<dbReference type="AlphaFoldDB" id="A0A0S7XK00"/>
<name>A0A0S7XK00_UNCSA</name>